<keyword evidence="11" id="KW-1185">Reference proteome</keyword>
<dbReference type="PANTHER" id="PTHR21299">
    <property type="entry name" value="CYTIDYLATE KINASE/PANTOATE-BETA-ALANINE LIGASE"/>
    <property type="match status" value="1"/>
</dbReference>
<organism evidence="10 11">
    <name type="scientific">Phytophthora boehmeriae</name>
    <dbReference type="NCBI Taxonomy" id="109152"/>
    <lineage>
        <taxon>Eukaryota</taxon>
        <taxon>Sar</taxon>
        <taxon>Stramenopiles</taxon>
        <taxon>Oomycota</taxon>
        <taxon>Peronosporomycetes</taxon>
        <taxon>Peronosporales</taxon>
        <taxon>Peronosporaceae</taxon>
        <taxon>Phytophthora</taxon>
    </lineage>
</organism>
<keyword evidence="6" id="KW-0547">Nucleotide-binding</keyword>
<evidence type="ECO:0000256" key="9">
    <source>
        <dbReference type="ARBA" id="ARBA00048258"/>
    </source>
</evidence>
<gene>
    <name evidence="10" type="ORF">PHYBOEH_001415</name>
</gene>
<dbReference type="PANTHER" id="PTHR21299:SF1">
    <property type="entry name" value="PANTOATE--BETA-ALANINE LIGASE"/>
    <property type="match status" value="1"/>
</dbReference>
<dbReference type="OrthoDB" id="2020436at2759"/>
<dbReference type="CDD" id="cd00560">
    <property type="entry name" value="PanC"/>
    <property type="match status" value="1"/>
</dbReference>
<dbReference type="Pfam" id="PF02569">
    <property type="entry name" value="Pantoate_ligase"/>
    <property type="match status" value="1"/>
</dbReference>
<evidence type="ECO:0000256" key="4">
    <source>
        <dbReference type="ARBA" id="ARBA00022598"/>
    </source>
</evidence>
<keyword evidence="5" id="KW-0566">Pantothenate biosynthesis</keyword>
<dbReference type="GO" id="GO:0015940">
    <property type="term" value="P:pantothenate biosynthetic process"/>
    <property type="evidence" value="ECO:0007669"/>
    <property type="project" value="UniProtKB-KW"/>
</dbReference>
<protein>
    <recommendedName>
        <fullName evidence="3">pantoate--beta-alanine ligase (AMP-forming)</fullName>
        <ecNumber evidence="3">6.3.2.1</ecNumber>
    </recommendedName>
    <alternativeName>
        <fullName evidence="8">Pantoate-activating enzyme</fullName>
    </alternativeName>
</protein>
<evidence type="ECO:0000256" key="3">
    <source>
        <dbReference type="ARBA" id="ARBA00012219"/>
    </source>
</evidence>
<comment type="similarity">
    <text evidence="2">Belongs to the pantothenate synthetase family.</text>
</comment>
<reference evidence="10" key="1">
    <citation type="submission" date="2021-02" db="EMBL/GenBank/DDBJ databases">
        <authorList>
            <person name="Palmer J.M."/>
        </authorList>
    </citation>
    <scope>NUCLEOTIDE SEQUENCE</scope>
    <source>
        <strain evidence="10">SCRP23</strain>
    </source>
</reference>
<dbReference type="EC" id="6.3.2.1" evidence="3"/>
<dbReference type="HAMAP" id="MF_00158">
    <property type="entry name" value="PanC"/>
    <property type="match status" value="1"/>
</dbReference>
<evidence type="ECO:0000256" key="5">
    <source>
        <dbReference type="ARBA" id="ARBA00022655"/>
    </source>
</evidence>
<comment type="caution">
    <text evidence="10">The sequence shown here is derived from an EMBL/GenBank/DDBJ whole genome shotgun (WGS) entry which is preliminary data.</text>
</comment>
<evidence type="ECO:0000313" key="11">
    <source>
        <dbReference type="Proteomes" id="UP000693981"/>
    </source>
</evidence>
<dbReference type="GO" id="GO:0005524">
    <property type="term" value="F:ATP binding"/>
    <property type="evidence" value="ECO:0007669"/>
    <property type="project" value="UniProtKB-KW"/>
</dbReference>
<evidence type="ECO:0000313" key="10">
    <source>
        <dbReference type="EMBL" id="KAG7401423.1"/>
    </source>
</evidence>
<dbReference type="InterPro" id="IPR003721">
    <property type="entry name" value="Pantoate_ligase"/>
</dbReference>
<dbReference type="GO" id="GO:0004592">
    <property type="term" value="F:pantoate-beta-alanine ligase activity"/>
    <property type="evidence" value="ECO:0007669"/>
    <property type="project" value="UniProtKB-EC"/>
</dbReference>
<proteinExistence type="inferred from homology"/>
<comment type="catalytic activity">
    <reaction evidence="9">
        <text>(R)-pantoate + beta-alanine + ATP = (R)-pantothenate + AMP + diphosphate + H(+)</text>
        <dbReference type="Rhea" id="RHEA:10912"/>
        <dbReference type="ChEBI" id="CHEBI:15378"/>
        <dbReference type="ChEBI" id="CHEBI:15980"/>
        <dbReference type="ChEBI" id="CHEBI:29032"/>
        <dbReference type="ChEBI" id="CHEBI:30616"/>
        <dbReference type="ChEBI" id="CHEBI:33019"/>
        <dbReference type="ChEBI" id="CHEBI:57966"/>
        <dbReference type="ChEBI" id="CHEBI:456215"/>
        <dbReference type="EC" id="6.3.2.1"/>
    </reaction>
</comment>
<sequence length="317" mass="34879">MLGSASASRLLSTLSRPRTSLPTSRFLSTKMQILETVESFRKARRALPPNATLGLVPTMGGLHEGHMSLVKQARGSCDFVAASIFVNPAQFGPNEDYSKYPRTFEKDVAMLEKQGVDLVFFPSADEMYSPHHRCYVDPQGFDDLVEGQCRKGHFRGVATVVTKLFNIVQPTNAFFGQKDAAQVVLIKRMVADLNLPVEINVVPIVREEDGLALSTRNQYLSPVERKAASVLYRGLARAEELFQQDKQNGNSTVDAAALSGAIRKEYEREPLVTAIDYISVGSKETMQEISEVDIAEGAIVSVAVKLGQCRLIDNIVL</sequence>
<dbReference type="NCBIfam" id="TIGR00018">
    <property type="entry name" value="panC"/>
    <property type="match status" value="1"/>
</dbReference>
<evidence type="ECO:0000256" key="1">
    <source>
        <dbReference type="ARBA" id="ARBA00004990"/>
    </source>
</evidence>
<accession>A0A8T1XBK6</accession>
<evidence type="ECO:0000256" key="2">
    <source>
        <dbReference type="ARBA" id="ARBA00009256"/>
    </source>
</evidence>
<evidence type="ECO:0000256" key="7">
    <source>
        <dbReference type="ARBA" id="ARBA00022840"/>
    </source>
</evidence>
<dbReference type="EMBL" id="JAGDFL010000013">
    <property type="protein sequence ID" value="KAG7401423.1"/>
    <property type="molecule type" value="Genomic_DNA"/>
</dbReference>
<dbReference type="Proteomes" id="UP000693981">
    <property type="component" value="Unassembled WGS sequence"/>
</dbReference>
<keyword evidence="4" id="KW-0436">Ligase</keyword>
<keyword evidence="7" id="KW-0067">ATP-binding</keyword>
<name>A0A8T1XBK6_9STRA</name>
<comment type="pathway">
    <text evidence="1">Cofactor biosynthesis; (R)-pantothenate biosynthesis; (R)-pantothenate from (R)-pantoate and beta-alanine: step 1/1.</text>
</comment>
<dbReference type="FunFam" id="3.40.50.620:FF:000013">
    <property type="entry name" value="Pantothenate synthetase"/>
    <property type="match status" value="1"/>
</dbReference>
<dbReference type="AlphaFoldDB" id="A0A8T1XBK6"/>
<evidence type="ECO:0000256" key="8">
    <source>
        <dbReference type="ARBA" id="ARBA00032806"/>
    </source>
</evidence>
<evidence type="ECO:0000256" key="6">
    <source>
        <dbReference type="ARBA" id="ARBA00022741"/>
    </source>
</evidence>